<dbReference type="eggNOG" id="ENOG502ZG6W">
    <property type="taxonomic scope" value="Bacteria"/>
</dbReference>
<dbReference type="EMBL" id="JRTT01000024">
    <property type="protein sequence ID" value="KHD75704.1"/>
    <property type="molecule type" value="Genomic_DNA"/>
</dbReference>
<proteinExistence type="predicted"/>
<dbReference type="OrthoDB" id="3293695at2"/>
<keyword evidence="2" id="KW-1185">Reference proteome</keyword>
<evidence type="ECO:0000313" key="2">
    <source>
        <dbReference type="Proteomes" id="UP000054537"/>
    </source>
</evidence>
<protein>
    <submittedName>
        <fullName evidence="1">Uncharacterized protein</fullName>
    </submittedName>
</protein>
<comment type="caution">
    <text evidence="1">The sequence shown here is derived from an EMBL/GenBank/DDBJ whole genome shotgun (WGS) entry which is preliminary data.</text>
</comment>
<dbReference type="AlphaFoldDB" id="A0A0A6UN08"/>
<dbReference type="RefSeq" id="WP_043526806.1">
    <property type="nucleotide sequence ID" value="NZ_BAABKU010000030.1"/>
</dbReference>
<organism evidence="1 2">
    <name type="scientific">Actinoplanes utahensis</name>
    <dbReference type="NCBI Taxonomy" id="1869"/>
    <lineage>
        <taxon>Bacteria</taxon>
        <taxon>Bacillati</taxon>
        <taxon>Actinomycetota</taxon>
        <taxon>Actinomycetes</taxon>
        <taxon>Micromonosporales</taxon>
        <taxon>Micromonosporaceae</taxon>
        <taxon>Actinoplanes</taxon>
    </lineage>
</organism>
<evidence type="ECO:0000313" key="1">
    <source>
        <dbReference type="EMBL" id="KHD75704.1"/>
    </source>
</evidence>
<sequence>MITGYDRVVIARTPVGAAMKAMLDVLHSRWPDMLVALGDRESGRVGPFLQWGQMRREVPSAAAELYVARDAVMEQRWDEVGYSLMEGGEGPFALLYEPAPQPAVAIQINQEPYERKGFGFNPYKASLITAGLSLVTIVTPDEESSFSRNLFGSLHEALTKEAS</sequence>
<dbReference type="Proteomes" id="UP000054537">
    <property type="component" value="Unassembled WGS sequence"/>
</dbReference>
<gene>
    <name evidence="1" type="ORF">MB27_20995</name>
</gene>
<accession>A0A0A6UN08</accession>
<reference evidence="1 2" key="1">
    <citation type="submission" date="2014-10" db="EMBL/GenBank/DDBJ databases">
        <title>Draft genome sequence of Actinoplanes utahensis NRRL 12052.</title>
        <authorList>
            <person name="Velasco-Bucheli B."/>
            <person name="del Cerro C."/>
            <person name="Hormigo D."/>
            <person name="Garcia J.L."/>
            <person name="Acebal C."/>
            <person name="Arroyo M."/>
            <person name="de la Mata I."/>
        </authorList>
    </citation>
    <scope>NUCLEOTIDE SEQUENCE [LARGE SCALE GENOMIC DNA]</scope>
    <source>
        <strain evidence="1 2">NRRL 12052</strain>
    </source>
</reference>
<name>A0A0A6UN08_ACTUT</name>